<organism evidence="1 2">
    <name type="scientific">Roseibium denhamense</name>
    <dbReference type="NCBI Taxonomy" id="76305"/>
    <lineage>
        <taxon>Bacteria</taxon>
        <taxon>Pseudomonadati</taxon>
        <taxon>Pseudomonadota</taxon>
        <taxon>Alphaproteobacteria</taxon>
        <taxon>Hyphomicrobiales</taxon>
        <taxon>Stappiaceae</taxon>
        <taxon>Roseibium</taxon>
    </lineage>
</organism>
<accession>A0ABY1NR67</accession>
<proteinExistence type="predicted"/>
<reference evidence="1 2" key="1">
    <citation type="submission" date="2017-05" db="EMBL/GenBank/DDBJ databases">
        <authorList>
            <person name="Varghese N."/>
            <person name="Submissions S."/>
        </authorList>
    </citation>
    <scope>NUCLEOTIDE SEQUENCE [LARGE SCALE GENOMIC DNA]</scope>
    <source>
        <strain evidence="1 2">DSM 15949</strain>
    </source>
</reference>
<gene>
    <name evidence="1" type="ORF">SAMN06265374_1631</name>
</gene>
<protein>
    <submittedName>
        <fullName evidence="1">Uncharacterized protein</fullName>
    </submittedName>
</protein>
<dbReference type="Proteomes" id="UP001157914">
    <property type="component" value="Unassembled WGS sequence"/>
</dbReference>
<name>A0ABY1NR67_9HYPH</name>
<comment type="caution">
    <text evidence="1">The sequence shown here is derived from an EMBL/GenBank/DDBJ whole genome shotgun (WGS) entry which is preliminary data.</text>
</comment>
<evidence type="ECO:0000313" key="2">
    <source>
        <dbReference type="Proteomes" id="UP001157914"/>
    </source>
</evidence>
<dbReference type="EMBL" id="FXTT01000002">
    <property type="protein sequence ID" value="SMP15887.1"/>
    <property type="molecule type" value="Genomic_DNA"/>
</dbReference>
<sequence length="49" mass="5333">MPETTAGLYHYPFLCVIIGTDEHLQMVAGLPLQMRARSVPYPLMGGGSI</sequence>
<keyword evidence="2" id="KW-1185">Reference proteome</keyword>
<dbReference type="RefSeq" id="WP_196220673.1">
    <property type="nucleotide sequence ID" value="NZ_BAAAEA010000003.1"/>
</dbReference>
<evidence type="ECO:0000313" key="1">
    <source>
        <dbReference type="EMBL" id="SMP15887.1"/>
    </source>
</evidence>